<protein>
    <recommendedName>
        <fullName evidence="4">Lipoprotein</fullName>
    </recommendedName>
</protein>
<name>A0ABQ6YYK4_9ENTE</name>
<keyword evidence="1" id="KW-0812">Transmembrane</keyword>
<dbReference type="Proteomes" id="UP000782705">
    <property type="component" value="Unassembled WGS sequence"/>
</dbReference>
<evidence type="ECO:0008006" key="4">
    <source>
        <dbReference type="Google" id="ProtNLM"/>
    </source>
</evidence>
<proteinExistence type="predicted"/>
<dbReference type="InterPro" id="IPR024515">
    <property type="entry name" value="DUF3397"/>
</dbReference>
<dbReference type="RefSeq" id="WP_161902255.1">
    <property type="nucleotide sequence ID" value="NZ_MAEL01000042.1"/>
</dbReference>
<feature type="transmembrane region" description="Helical" evidence="1">
    <location>
        <begin position="98"/>
        <end position="119"/>
    </location>
</feature>
<keyword evidence="1" id="KW-0472">Membrane</keyword>
<reference evidence="2 3" key="1">
    <citation type="submission" date="2016-06" db="EMBL/GenBank/DDBJ databases">
        <title>Four novel species of enterococci isolated from chicken manure.</title>
        <authorList>
            <person name="Van Tyne D."/>
        </authorList>
    </citation>
    <scope>NUCLEOTIDE SEQUENCE [LARGE SCALE GENOMIC DNA]</scope>
    <source>
        <strain evidence="2 3">CU12B</strain>
    </source>
</reference>
<keyword evidence="3" id="KW-1185">Reference proteome</keyword>
<evidence type="ECO:0000256" key="1">
    <source>
        <dbReference type="SAM" id="Phobius"/>
    </source>
</evidence>
<feature type="transmembrane region" description="Helical" evidence="1">
    <location>
        <begin position="7"/>
        <end position="26"/>
    </location>
</feature>
<dbReference type="Pfam" id="PF11877">
    <property type="entry name" value="DUF3397"/>
    <property type="match status" value="1"/>
</dbReference>
<evidence type="ECO:0000313" key="3">
    <source>
        <dbReference type="Proteomes" id="UP000782705"/>
    </source>
</evidence>
<evidence type="ECO:0000313" key="2">
    <source>
        <dbReference type="EMBL" id="KAF1303240.1"/>
    </source>
</evidence>
<organism evidence="2 3">
    <name type="scientific">Candidatus Enterococcus willemsii</name>
    <dbReference type="NCBI Taxonomy" id="1857215"/>
    <lineage>
        <taxon>Bacteria</taxon>
        <taxon>Bacillati</taxon>
        <taxon>Bacillota</taxon>
        <taxon>Bacilli</taxon>
        <taxon>Lactobacillales</taxon>
        <taxon>Enterococcaceae</taxon>
        <taxon>Enterococcus</taxon>
    </lineage>
</organism>
<gene>
    <name evidence="2" type="ORF">BAU17_08415</name>
</gene>
<accession>A0ABQ6YYK4</accession>
<dbReference type="EMBL" id="MAEL01000042">
    <property type="protein sequence ID" value="KAF1303240.1"/>
    <property type="molecule type" value="Genomic_DNA"/>
</dbReference>
<comment type="caution">
    <text evidence="2">The sequence shown here is derived from an EMBL/GenBank/DDBJ whole genome shotgun (WGS) entry which is preliminary data.</text>
</comment>
<keyword evidence="1" id="KW-1133">Transmembrane helix</keyword>
<feature type="transmembrane region" description="Helical" evidence="1">
    <location>
        <begin position="63"/>
        <end position="86"/>
    </location>
</feature>
<sequence length="122" mass="14259">MSNFSPILLLWYIFPVIALFASRLLVSVFSLNTRFHIKAPDLAVPFLLYAVHELSAATFEQSIFPYFLLSIFSLGIALAFFQAYFYDEIKYGRFFKMYWRSVFLLTLLLHVVLVILNIITLF</sequence>